<dbReference type="PANTHER" id="PTHR43501:SF1">
    <property type="entry name" value="CYTOSOL NON-SPECIFIC DIPEPTIDASE"/>
    <property type="match status" value="1"/>
</dbReference>
<proteinExistence type="predicted"/>
<dbReference type="GO" id="GO:0070573">
    <property type="term" value="F:metallodipeptidase activity"/>
    <property type="evidence" value="ECO:0007669"/>
    <property type="project" value="TreeGrafter"/>
</dbReference>
<dbReference type="Pfam" id="PF07687">
    <property type="entry name" value="M20_dimer"/>
    <property type="match status" value="1"/>
</dbReference>
<dbReference type="GO" id="GO:0005829">
    <property type="term" value="C:cytosol"/>
    <property type="evidence" value="ECO:0007669"/>
    <property type="project" value="TreeGrafter"/>
</dbReference>
<dbReference type="InterPro" id="IPR001160">
    <property type="entry name" value="Peptidase_M20C"/>
</dbReference>
<gene>
    <name evidence="2" type="primary">pepD</name>
    <name evidence="2" type="ORF">MsAc7_06460</name>
</gene>
<name>A0AA96V3A7_9EURY</name>
<dbReference type="GO" id="GO:0006508">
    <property type="term" value="P:proteolysis"/>
    <property type="evidence" value="ECO:0007669"/>
    <property type="project" value="InterPro"/>
</dbReference>
<dbReference type="SUPFAM" id="SSF53187">
    <property type="entry name" value="Zn-dependent exopeptidases"/>
    <property type="match status" value="1"/>
</dbReference>
<evidence type="ECO:0000313" key="2">
    <source>
        <dbReference type="EMBL" id="WNY25105.1"/>
    </source>
</evidence>
<keyword evidence="2" id="KW-0645">Protease</keyword>
<dbReference type="NCBIfam" id="TIGR01893">
    <property type="entry name" value="aa-his-dipept"/>
    <property type="match status" value="1"/>
</dbReference>
<keyword evidence="2" id="KW-0378">Hydrolase</keyword>
<dbReference type="PRINTS" id="PR00934">
    <property type="entry name" value="XHISDIPTASE"/>
</dbReference>
<keyword evidence="3" id="KW-1185">Reference proteome</keyword>
<dbReference type="RefSeq" id="WP_338103458.1">
    <property type="nucleotide sequence ID" value="NZ_CP131060.1"/>
</dbReference>
<protein>
    <submittedName>
        <fullName evidence="2">Cytosol non-specific dipeptidase</fullName>
        <ecNumber evidence="2">3.4.13.18</ecNumber>
    </submittedName>
</protein>
<dbReference type="EC" id="3.4.13.18" evidence="2"/>
<accession>A0AA96V3A7</accession>
<dbReference type="PANTHER" id="PTHR43501">
    <property type="entry name" value="CYTOSOL NON-SPECIFIC DIPEPTIDASE"/>
    <property type="match status" value="1"/>
</dbReference>
<dbReference type="Pfam" id="PF01546">
    <property type="entry name" value="Peptidase_M20"/>
    <property type="match status" value="1"/>
</dbReference>
<dbReference type="AlphaFoldDB" id="A0AA96V3A7"/>
<dbReference type="FunFam" id="3.40.630.10:FF:000018">
    <property type="entry name" value="Aminoacyl-histidine dipeptidase PepD"/>
    <property type="match status" value="1"/>
</dbReference>
<evidence type="ECO:0000313" key="3">
    <source>
        <dbReference type="Proteomes" id="UP001303587"/>
    </source>
</evidence>
<organism evidence="2 3">
    <name type="scientific">Methanolapillus millepedarum</name>
    <dbReference type="NCBI Taxonomy" id="3028296"/>
    <lineage>
        <taxon>Archaea</taxon>
        <taxon>Methanobacteriati</taxon>
        <taxon>Methanobacteriota</taxon>
        <taxon>Stenosarchaea group</taxon>
        <taxon>Methanomicrobia</taxon>
        <taxon>Methanosarcinales</taxon>
        <taxon>Methanosarcinaceae</taxon>
        <taxon>Methanolapillus</taxon>
    </lineage>
</organism>
<dbReference type="Proteomes" id="UP001303587">
    <property type="component" value="Chromosome"/>
</dbReference>
<dbReference type="EMBL" id="CP131060">
    <property type="protein sequence ID" value="WNY25105.1"/>
    <property type="molecule type" value="Genomic_DNA"/>
</dbReference>
<evidence type="ECO:0000259" key="1">
    <source>
        <dbReference type="Pfam" id="PF07687"/>
    </source>
</evidence>
<keyword evidence="2" id="KW-0224">Dipeptidase</keyword>
<dbReference type="InterPro" id="IPR002933">
    <property type="entry name" value="Peptidase_M20"/>
</dbReference>
<dbReference type="Gene3D" id="3.40.630.10">
    <property type="entry name" value="Zn peptidases"/>
    <property type="match status" value="2"/>
</dbReference>
<dbReference type="GeneID" id="89229759"/>
<reference evidence="2 3" key="1">
    <citation type="submission" date="2023-07" db="EMBL/GenBank/DDBJ databases">
        <title>Closed genoem sequence of Methanosarcinaceae archaeon Ac7.</title>
        <authorList>
            <person name="Poehlein A."/>
            <person name="Protasov E."/>
            <person name="Platt K."/>
            <person name="Reeh H."/>
            <person name="Daniel R."/>
            <person name="Brune A."/>
        </authorList>
    </citation>
    <scope>NUCLEOTIDE SEQUENCE [LARGE SCALE GENOMIC DNA]</scope>
    <source>
        <strain evidence="2 3">Ac7</strain>
    </source>
</reference>
<dbReference type="InterPro" id="IPR011650">
    <property type="entry name" value="Peptidase_M20_dimer"/>
</dbReference>
<feature type="domain" description="Peptidase M20 dimerisation" evidence="1">
    <location>
        <begin position="171"/>
        <end position="251"/>
    </location>
</feature>
<sequence length="479" mass="52507">MTKRDKNNNVIISVPASPGYEHLETVVLQAHTDMVCEKNAGHPHDFLRDPIRLVYKTVNGVRFVSADGTTLGADNGIGVAYALAAACDGVCRPPLELLLTTDEEEGLTGAQNLSPDFVSGRYLLNLDSETEGTIIAGCAGGVSVSLKKSFDPYFMDEKHAAQFSFYTIQISGLAGGHSGTDINKPRASANVILAKILASVAGKMESSELEFRLIEMTGGSVHNAIAREASCAFMTDIPFETIERCVFDFQTAVVNDCSFDEPDLQICLVKCDFPEMVRKYEIPEKKSHVPVLTTKNSSRIISLLLSIPHGVFEMSDKIPGLVLLSGNFAVVRSEFSAADDEEDGNVKGKIKIIYNLRSGNEVKLKEKTKDLMNIGKKYDFHASVFSSYKPWEPDLNAPLLKMCRNVYQETFQKEPIVSAIHAGLECGAFVRIYPGMQMISIGPDIIDAHSPDETLDLDSSARVWTFIKAILGKFEFKKG</sequence>
<dbReference type="PIRSF" id="PIRSF016599">
    <property type="entry name" value="Xaa-His_dipept"/>
    <property type="match status" value="1"/>
</dbReference>